<accession>A0AAV9WKR7</accession>
<keyword evidence="2" id="KW-0812">Transmembrane</keyword>
<comment type="caution">
    <text evidence="3">The sequence shown here is derived from an EMBL/GenBank/DDBJ whole genome shotgun (WGS) entry which is preliminary data.</text>
</comment>
<dbReference type="AlphaFoldDB" id="A0AAV9WKR7"/>
<keyword evidence="2" id="KW-1133">Transmembrane helix</keyword>
<organism evidence="3 4">
    <name type="scientific">Arthrobotrys musiformis</name>
    <dbReference type="NCBI Taxonomy" id="47236"/>
    <lineage>
        <taxon>Eukaryota</taxon>
        <taxon>Fungi</taxon>
        <taxon>Dikarya</taxon>
        <taxon>Ascomycota</taxon>
        <taxon>Pezizomycotina</taxon>
        <taxon>Orbiliomycetes</taxon>
        <taxon>Orbiliales</taxon>
        <taxon>Orbiliaceae</taxon>
        <taxon>Arthrobotrys</taxon>
    </lineage>
</organism>
<evidence type="ECO:0000256" key="2">
    <source>
        <dbReference type="SAM" id="Phobius"/>
    </source>
</evidence>
<reference evidence="3 4" key="1">
    <citation type="submission" date="2023-08" db="EMBL/GenBank/DDBJ databases">
        <authorList>
            <person name="Palmer J.M."/>
        </authorList>
    </citation>
    <scope>NUCLEOTIDE SEQUENCE [LARGE SCALE GENOMIC DNA]</scope>
    <source>
        <strain evidence="3 4">TWF481</strain>
    </source>
</reference>
<dbReference type="Proteomes" id="UP001370758">
    <property type="component" value="Unassembled WGS sequence"/>
</dbReference>
<feature type="region of interest" description="Disordered" evidence="1">
    <location>
        <begin position="382"/>
        <end position="461"/>
    </location>
</feature>
<feature type="transmembrane region" description="Helical" evidence="2">
    <location>
        <begin position="12"/>
        <end position="33"/>
    </location>
</feature>
<dbReference type="EMBL" id="JAVHJL010000002">
    <property type="protein sequence ID" value="KAK6510124.1"/>
    <property type="molecule type" value="Genomic_DNA"/>
</dbReference>
<keyword evidence="4" id="KW-1185">Reference proteome</keyword>
<name>A0AAV9WKR7_9PEZI</name>
<keyword evidence="2" id="KW-0472">Membrane</keyword>
<protein>
    <submittedName>
        <fullName evidence="3">Uncharacterized protein</fullName>
    </submittedName>
</protein>
<gene>
    <name evidence="3" type="ORF">TWF481_004838</name>
</gene>
<feature type="compositionally biased region" description="Gly residues" evidence="1">
    <location>
        <begin position="430"/>
        <end position="439"/>
    </location>
</feature>
<proteinExistence type="predicted"/>
<evidence type="ECO:0000313" key="4">
    <source>
        <dbReference type="Proteomes" id="UP001370758"/>
    </source>
</evidence>
<evidence type="ECO:0000313" key="3">
    <source>
        <dbReference type="EMBL" id="KAK6510124.1"/>
    </source>
</evidence>
<feature type="compositionally biased region" description="Polar residues" evidence="1">
    <location>
        <begin position="450"/>
        <end position="461"/>
    </location>
</feature>
<evidence type="ECO:0000256" key="1">
    <source>
        <dbReference type="SAM" id="MobiDB-lite"/>
    </source>
</evidence>
<sequence>MRLSSRIGVDRAISPVASTLSILSGSLVLLTLVHVNGAPVSPKAPVRFGSVGNASFESVGNGTSPRFLFPYSPNTTHVSSQSIPLSYTLKAPNELSTKAVDLEKSSGVEEPGTALASLDATIGRSGPPLSPRGGHDPATPKVFYTAGRLIPKCHEPSDVLLVAHALEKGTVEANYKAYGIPQVSWDVWYEPYIKSLMEPGTVENPQLAFDIIKAKQFPCYSCSCTVDGKLSVGNARPPSDETMQMIPNFRENGCRRRYQAEFCEFVLGCYCYTLLKQPNRFAVKKGFRQLKSAFNRIPVVVRNHRDNIGFRWRVDPSIARARGQSFGFPNHPVTPDPEGLPPMNFGESIPAELAEVVSENPPVGSADVADLEGLPWSDLLGPGGEGFDIYGPPDLPPELFGPEEPPFDDNGGEGSSTGVRPPWYYDHYYGGPGGPGSGSGSPPPIKRDLPSQSDYPQNQNT</sequence>